<dbReference type="PANTHER" id="PTHR43312">
    <property type="entry name" value="D-THREO-ALDOSE 1-DEHYDROGENASE"/>
    <property type="match status" value="1"/>
</dbReference>
<accession>A0A2A5WRH4</accession>
<dbReference type="PANTHER" id="PTHR43312:SF1">
    <property type="entry name" value="NADP-DEPENDENT OXIDOREDUCTASE DOMAIN-CONTAINING PROTEIN"/>
    <property type="match status" value="1"/>
</dbReference>
<reference evidence="2 3" key="1">
    <citation type="submission" date="2017-08" db="EMBL/GenBank/DDBJ databases">
        <title>Fine stratification of microbial communities through a metagenomic profile of the photic zone.</title>
        <authorList>
            <person name="Haro-Moreno J.M."/>
            <person name="Lopez-Perez M."/>
            <person name="De La Torre J."/>
            <person name="Picazo A."/>
            <person name="Camacho A."/>
            <person name="Rodriguez-Valera F."/>
        </authorList>
    </citation>
    <scope>NUCLEOTIDE SEQUENCE [LARGE SCALE GENOMIC DNA]</scope>
    <source>
        <strain evidence="2">MED-G24</strain>
    </source>
</reference>
<dbReference type="Proteomes" id="UP000219327">
    <property type="component" value="Unassembled WGS sequence"/>
</dbReference>
<dbReference type="InterPro" id="IPR053135">
    <property type="entry name" value="AKR2_Oxidoreductase"/>
</dbReference>
<protein>
    <recommendedName>
        <fullName evidence="1">NADP-dependent oxidoreductase domain-containing protein</fullName>
    </recommendedName>
</protein>
<organism evidence="2 3">
    <name type="scientific">OM182 bacterium MED-G24</name>
    <dbReference type="NCBI Taxonomy" id="1986255"/>
    <lineage>
        <taxon>Bacteria</taxon>
        <taxon>Pseudomonadati</taxon>
        <taxon>Pseudomonadota</taxon>
        <taxon>Gammaproteobacteria</taxon>
        <taxon>OMG group</taxon>
        <taxon>OM182 clade</taxon>
    </lineage>
</organism>
<feature type="domain" description="NADP-dependent oxidoreductase" evidence="1">
    <location>
        <begin position="113"/>
        <end position="255"/>
    </location>
</feature>
<evidence type="ECO:0000259" key="1">
    <source>
        <dbReference type="Pfam" id="PF00248"/>
    </source>
</evidence>
<evidence type="ECO:0000313" key="2">
    <source>
        <dbReference type="EMBL" id="PDH38873.1"/>
    </source>
</evidence>
<sequence>MVHSCSTIAIVSETTSKVQNTRQPCQISVQAPPKQLEKRSGIYMEQEPQLPRRSFLQRASMLAVATGTLLTTRDLKAARSDASMSIDGWPEMEYRTLGNTGFSGSRLVFGCGAALSRGQANHLLEPAFDAGMNVFDVGFEGYYADAEKNLAPFLKKHGDDVFLISKAFAGDFKSGQSINTSQAKSAARSWSMAMDRSLAGLGVEHMDAYYLMGVNNVDLIRSEELHEAFLTAKAAGKVSYYGLSTHENAENVILAAAHTGWFSLAQIAITPAGWYDWGTRSMVDDGQSMMALRPVLDAARDAGIGLIGMKAGRFIAGRRFLSWGKPDAFNEYYNERLLAAPLTPFQRSYAYVLANGLDAVNADMQVWTHMRENFAAATSAQRYFY</sequence>
<gene>
    <name evidence="2" type="ORF">CNE99_06655</name>
</gene>
<evidence type="ECO:0000313" key="3">
    <source>
        <dbReference type="Proteomes" id="UP000219327"/>
    </source>
</evidence>
<dbReference type="EMBL" id="NTKD01000033">
    <property type="protein sequence ID" value="PDH38873.1"/>
    <property type="molecule type" value="Genomic_DNA"/>
</dbReference>
<dbReference type="Pfam" id="PF00248">
    <property type="entry name" value="Aldo_ket_red"/>
    <property type="match status" value="1"/>
</dbReference>
<dbReference type="Gene3D" id="3.20.20.100">
    <property type="entry name" value="NADP-dependent oxidoreductase domain"/>
    <property type="match status" value="1"/>
</dbReference>
<proteinExistence type="predicted"/>
<name>A0A2A5WRH4_9GAMM</name>
<dbReference type="SUPFAM" id="SSF51430">
    <property type="entry name" value="NAD(P)-linked oxidoreductase"/>
    <property type="match status" value="1"/>
</dbReference>
<dbReference type="InterPro" id="IPR036812">
    <property type="entry name" value="NAD(P)_OxRdtase_dom_sf"/>
</dbReference>
<comment type="caution">
    <text evidence="2">The sequence shown here is derived from an EMBL/GenBank/DDBJ whole genome shotgun (WGS) entry which is preliminary data.</text>
</comment>
<dbReference type="AlphaFoldDB" id="A0A2A5WRH4"/>
<dbReference type="InterPro" id="IPR023210">
    <property type="entry name" value="NADP_OxRdtase_dom"/>
</dbReference>